<dbReference type="Pfam" id="PF07762">
    <property type="entry name" value="DUF1618"/>
    <property type="match status" value="1"/>
</dbReference>
<sequence>MKKILDASLRPPTHGGGGEARPTWPTSPATTPTPPPPNPKPGILLHRASPTCASTALDWIPTSSPRNPRFWPRMLDLVPFRVTLGPRSNCFDIKYSDLFLYQANTAAPPSLRLIALPAIDRFFDYKVGILRRHDKAGAGAGAGGKRQRPALCKTLNLDYVLHLYRGGGGGSDGGWSWHPLSIHGPVDVDFTHIRVITIGGTNGTMGWVDLYRGILFCDLLPISDTTTPVLRYFPLPPPLRANDKFNGEPRTTRDIALVHGQIKYAEIESHLIKKINIDGSYNVSRCWTAATWSAPAANPWSQGWRHDCKLASSDLSVDDDTRNFQLLPKFGERPQHTLARLHTAHPTLSLDTDDVVFFMTKVDLRVLAVDMKNKRLKDVSEFGAERTLGIRFAYTSSRISDHLPTTYSR</sequence>
<feature type="region of interest" description="Disordered" evidence="1">
    <location>
        <begin position="1"/>
        <end position="41"/>
    </location>
</feature>
<dbReference type="InterPro" id="IPR011676">
    <property type="entry name" value="DUF1618"/>
</dbReference>
<dbReference type="STRING" id="77586.A0A0D9XGX4"/>
<dbReference type="PANTHER" id="PTHR33074:SF139">
    <property type="entry name" value="OS09G0567000 PROTEIN"/>
    <property type="match status" value="1"/>
</dbReference>
<protein>
    <recommendedName>
        <fullName evidence="2">DUF1618 domain-containing protein</fullName>
    </recommendedName>
</protein>
<organism evidence="3 4">
    <name type="scientific">Leersia perrieri</name>
    <dbReference type="NCBI Taxonomy" id="77586"/>
    <lineage>
        <taxon>Eukaryota</taxon>
        <taxon>Viridiplantae</taxon>
        <taxon>Streptophyta</taxon>
        <taxon>Embryophyta</taxon>
        <taxon>Tracheophyta</taxon>
        <taxon>Spermatophyta</taxon>
        <taxon>Magnoliopsida</taxon>
        <taxon>Liliopsida</taxon>
        <taxon>Poales</taxon>
        <taxon>Poaceae</taxon>
        <taxon>BOP clade</taxon>
        <taxon>Oryzoideae</taxon>
        <taxon>Oryzeae</taxon>
        <taxon>Oryzinae</taxon>
        <taxon>Leersia</taxon>
    </lineage>
</organism>
<evidence type="ECO:0000313" key="3">
    <source>
        <dbReference type="EnsemblPlants" id="LPERR09G15930.1"/>
    </source>
</evidence>
<dbReference type="HOGENOM" id="CLU_008956_6_3_1"/>
<reference evidence="3" key="3">
    <citation type="submission" date="2015-04" db="UniProtKB">
        <authorList>
            <consortium name="EnsemblPlants"/>
        </authorList>
    </citation>
    <scope>IDENTIFICATION</scope>
</reference>
<reference evidence="3 4" key="1">
    <citation type="submission" date="2012-08" db="EMBL/GenBank/DDBJ databases">
        <title>Oryza genome evolution.</title>
        <authorList>
            <person name="Wing R.A."/>
        </authorList>
    </citation>
    <scope>NUCLEOTIDE SEQUENCE</scope>
</reference>
<keyword evidence="4" id="KW-1185">Reference proteome</keyword>
<evidence type="ECO:0000259" key="2">
    <source>
        <dbReference type="Pfam" id="PF07762"/>
    </source>
</evidence>
<evidence type="ECO:0000313" key="4">
    <source>
        <dbReference type="Proteomes" id="UP000032180"/>
    </source>
</evidence>
<evidence type="ECO:0000256" key="1">
    <source>
        <dbReference type="SAM" id="MobiDB-lite"/>
    </source>
</evidence>
<feature type="compositionally biased region" description="Pro residues" evidence="1">
    <location>
        <begin position="31"/>
        <end position="40"/>
    </location>
</feature>
<name>A0A0D9XGX4_9ORYZ</name>
<dbReference type="EnsemblPlants" id="LPERR09G15930.1">
    <property type="protein sequence ID" value="LPERR09G15930.1"/>
    <property type="gene ID" value="LPERR09G15930"/>
</dbReference>
<dbReference type="AlphaFoldDB" id="A0A0D9XGX4"/>
<dbReference type="PANTHER" id="PTHR33074">
    <property type="entry name" value="EXPRESSED PROTEIN-RELATED"/>
    <property type="match status" value="1"/>
</dbReference>
<reference evidence="4" key="2">
    <citation type="submission" date="2013-12" db="EMBL/GenBank/DDBJ databases">
        <authorList>
            <person name="Yu Y."/>
            <person name="Lee S."/>
            <person name="de Baynast K."/>
            <person name="Wissotski M."/>
            <person name="Liu L."/>
            <person name="Talag J."/>
            <person name="Goicoechea J."/>
            <person name="Angelova A."/>
            <person name="Jetty R."/>
            <person name="Kudrna D."/>
            <person name="Golser W."/>
            <person name="Rivera L."/>
            <person name="Zhang J."/>
            <person name="Wing R."/>
        </authorList>
    </citation>
    <scope>NUCLEOTIDE SEQUENCE</scope>
</reference>
<dbReference type="Gramene" id="LPERR09G15930.1">
    <property type="protein sequence ID" value="LPERR09G15930.1"/>
    <property type="gene ID" value="LPERR09G15930"/>
</dbReference>
<feature type="domain" description="DUF1618" evidence="2">
    <location>
        <begin position="207"/>
        <end position="357"/>
    </location>
</feature>
<proteinExistence type="predicted"/>
<accession>A0A0D9XGX4</accession>
<dbReference type="Proteomes" id="UP000032180">
    <property type="component" value="Chromosome 9"/>
</dbReference>